<dbReference type="EMBL" id="GECU01020564">
    <property type="protein sequence ID" value="JAS87142.1"/>
    <property type="molecule type" value="Transcribed_RNA"/>
</dbReference>
<feature type="non-terminal residue" evidence="1">
    <location>
        <position position="1"/>
    </location>
</feature>
<protein>
    <submittedName>
        <fullName evidence="1">Uncharacterized protein</fullName>
    </submittedName>
</protein>
<reference evidence="1" key="1">
    <citation type="submission" date="2015-11" db="EMBL/GenBank/DDBJ databases">
        <title>De novo transcriptome assembly of four potential Pierce s Disease insect vectors from Arizona vineyards.</title>
        <authorList>
            <person name="Tassone E.E."/>
        </authorList>
    </citation>
    <scope>NUCLEOTIDE SEQUENCE</scope>
</reference>
<name>A0A1B6IJP2_9HEMI</name>
<evidence type="ECO:0000313" key="1">
    <source>
        <dbReference type="EMBL" id="JAS87142.1"/>
    </source>
</evidence>
<feature type="non-terminal residue" evidence="1">
    <location>
        <position position="141"/>
    </location>
</feature>
<organism evidence="1">
    <name type="scientific">Homalodisca liturata</name>
    <dbReference type="NCBI Taxonomy" id="320908"/>
    <lineage>
        <taxon>Eukaryota</taxon>
        <taxon>Metazoa</taxon>
        <taxon>Ecdysozoa</taxon>
        <taxon>Arthropoda</taxon>
        <taxon>Hexapoda</taxon>
        <taxon>Insecta</taxon>
        <taxon>Pterygota</taxon>
        <taxon>Neoptera</taxon>
        <taxon>Paraneoptera</taxon>
        <taxon>Hemiptera</taxon>
        <taxon>Auchenorrhyncha</taxon>
        <taxon>Membracoidea</taxon>
        <taxon>Cicadellidae</taxon>
        <taxon>Cicadellinae</taxon>
        <taxon>Proconiini</taxon>
        <taxon>Homalodisca</taxon>
    </lineage>
</organism>
<gene>
    <name evidence="1" type="ORF">g.5180</name>
</gene>
<proteinExistence type="predicted"/>
<dbReference type="AlphaFoldDB" id="A0A1B6IJP2"/>
<accession>A0A1B6IJP2</accession>
<sequence>KALAEELDVELKLPRRTGSQTKRSNHPGDVEEYYRQSIYIPLLDNVCADLTSRLSYSSLECFGLRGIIPTNIVEDAREKNDLIVNLKKGFEQFAPIIGDGDTLSNEIQFEGEVDLWKNHWKMKEKEQNVKLPEDILKVLDS</sequence>